<proteinExistence type="predicted"/>
<feature type="domain" description="CAAX prenyl protease 2/Lysostaphin resistance protein A-like" evidence="2">
    <location>
        <begin position="108"/>
        <end position="205"/>
    </location>
</feature>
<feature type="transmembrane region" description="Helical" evidence="1">
    <location>
        <begin position="72"/>
        <end position="100"/>
    </location>
</feature>
<sequence length="248" mass="28234">MKKKVLIFYGLNILVTVFLAILFGGILGSIGGNELMLGLFIVSGVQLSPLVTTVIVRKIYKQKKEYTYEFNKYLIIACVFPIFLIVISALLLSLSGIPYIQTEFKGTILIVAILTTFVGAYTEEIGWRGCLLHIIETEYTPFVSSIFVGMLWAIWHFFKISSVGIVGFLLFIPTIIMLSILMSYIFHKSNKSLVNMVVFHSFFNLTNIFLIYNREGKAFYIALLGVQIVVLFLIFLNDRNYFKLKTNQ</sequence>
<dbReference type="GO" id="GO:0080120">
    <property type="term" value="P:CAAX-box protein maturation"/>
    <property type="evidence" value="ECO:0007669"/>
    <property type="project" value="UniProtKB-ARBA"/>
</dbReference>
<dbReference type="OrthoDB" id="9777755at2"/>
<accession>A0A0B4S376</accession>
<dbReference type="InterPro" id="IPR042150">
    <property type="entry name" value="MmRce1-like"/>
</dbReference>
<feature type="transmembrane region" description="Helical" evidence="1">
    <location>
        <begin position="106"/>
        <end position="127"/>
    </location>
</feature>
<dbReference type="Proteomes" id="UP000031386">
    <property type="component" value="Chromosome"/>
</dbReference>
<keyword evidence="4" id="KW-0482">Metalloprotease</keyword>
<dbReference type="KEGG" id="pmic:NW74_00125"/>
<evidence type="ECO:0000313" key="4">
    <source>
        <dbReference type="EMBL" id="WBB30902.1"/>
    </source>
</evidence>
<dbReference type="AlphaFoldDB" id="A0A0B4S376"/>
<keyword evidence="1" id="KW-0812">Transmembrane</keyword>
<dbReference type="EMBL" id="CP009761">
    <property type="protein sequence ID" value="AIZ37207.1"/>
    <property type="molecule type" value="Genomic_DNA"/>
</dbReference>
<feature type="transmembrane region" description="Helical" evidence="1">
    <location>
        <begin position="164"/>
        <end position="186"/>
    </location>
</feature>
<reference evidence="4" key="2">
    <citation type="submission" date="2022-07" db="EMBL/GenBank/DDBJ databases">
        <title>Parvimonas micra travels from the subgingival sulcus of the human oral cavity to the colorectal adenocarcinoma.</title>
        <authorList>
            <person name="Conde-Perez K."/>
            <person name="Buetas E."/>
            <person name="Aja-Macaya P."/>
            <person name="Martin-De Arribas E."/>
            <person name="Iglesias-Corras I."/>
            <person name="Trigo-Tasende N."/>
            <person name="Nasser-Ali M."/>
            <person name="Estevez L.S."/>
            <person name="Rumbo-Feal S."/>
            <person name="Otero-Alen B."/>
            <person name="Noguera J.F."/>
            <person name="Concha A."/>
            <person name="Pardinas-Lopez S."/>
            <person name="Carda-Dieguez M."/>
            <person name="Gomez-Randulfe I."/>
            <person name="Martinez-Lago N."/>
            <person name="Ladra S."/>
            <person name="Aparicio L.A."/>
            <person name="Bou G."/>
            <person name="Mira A."/>
            <person name="Vallejo J.A."/>
            <person name="Poza M."/>
        </authorList>
    </citation>
    <scope>NUCLEOTIDE SEQUENCE</scope>
    <source>
        <strain evidence="4">PM102KC-G-1</strain>
    </source>
</reference>
<organism evidence="3 5">
    <name type="scientific">Parvimonas micra</name>
    <dbReference type="NCBI Taxonomy" id="33033"/>
    <lineage>
        <taxon>Bacteria</taxon>
        <taxon>Bacillati</taxon>
        <taxon>Bacillota</taxon>
        <taxon>Tissierellia</taxon>
        <taxon>Tissierellales</taxon>
        <taxon>Peptoniphilaceae</taxon>
        <taxon>Parvimonas</taxon>
    </lineage>
</organism>
<protein>
    <submittedName>
        <fullName evidence="3">CAAX protease</fullName>
    </submittedName>
    <submittedName>
        <fullName evidence="4">CPBP family intramembrane metalloprotease</fullName>
    </submittedName>
</protein>
<dbReference type="STRING" id="33033.NW74_00125"/>
<evidence type="ECO:0000256" key="1">
    <source>
        <dbReference type="SAM" id="Phobius"/>
    </source>
</evidence>
<evidence type="ECO:0000313" key="5">
    <source>
        <dbReference type="Proteomes" id="UP000031386"/>
    </source>
</evidence>
<keyword evidence="3" id="KW-0645">Protease</keyword>
<dbReference type="GO" id="GO:0008237">
    <property type="term" value="F:metallopeptidase activity"/>
    <property type="evidence" value="ECO:0007669"/>
    <property type="project" value="UniProtKB-KW"/>
</dbReference>
<evidence type="ECO:0000313" key="3">
    <source>
        <dbReference type="EMBL" id="AIZ37207.1"/>
    </source>
</evidence>
<keyword evidence="4" id="KW-0378">Hydrolase</keyword>
<reference evidence="3 5" key="1">
    <citation type="submission" date="2014-10" db="EMBL/GenBank/DDBJ databases">
        <title>Complete genome sequence of Parvimonas micra KCOM 1535 (= ChDC B708).</title>
        <authorList>
            <person name="Kook J.-K."/>
            <person name="Park S.-N."/>
            <person name="Lim Y.K."/>
            <person name="Roh H."/>
        </authorList>
    </citation>
    <scope>NUCLEOTIDE SEQUENCE [LARGE SCALE GENOMIC DNA]</scope>
    <source>
        <strain evidence="3">KCOM 1535</strain>
        <strain evidence="5">KCOM 1535 / ChDC B708</strain>
    </source>
</reference>
<dbReference type="PANTHER" id="PTHR35797:SF1">
    <property type="entry name" value="PROTEASE"/>
    <property type="match status" value="1"/>
</dbReference>
<dbReference type="GO" id="GO:0006508">
    <property type="term" value="P:proteolysis"/>
    <property type="evidence" value="ECO:0007669"/>
    <property type="project" value="UniProtKB-KW"/>
</dbReference>
<dbReference type="EMBL" id="CP101412">
    <property type="protein sequence ID" value="WBB30902.1"/>
    <property type="molecule type" value="Genomic_DNA"/>
</dbReference>
<keyword evidence="1" id="KW-1133">Transmembrane helix</keyword>
<feature type="transmembrane region" description="Helical" evidence="1">
    <location>
        <begin position="139"/>
        <end position="158"/>
    </location>
</feature>
<dbReference type="Proteomes" id="UP001210690">
    <property type="component" value="Chromosome"/>
</dbReference>
<keyword evidence="1" id="KW-0472">Membrane</keyword>
<keyword evidence="5" id="KW-1185">Reference proteome</keyword>
<feature type="transmembrane region" description="Helical" evidence="1">
    <location>
        <begin position="193"/>
        <end position="212"/>
    </location>
</feature>
<dbReference type="RefSeq" id="WP_029949609.1">
    <property type="nucleotide sequence ID" value="NZ_CP009761.1"/>
</dbReference>
<feature type="transmembrane region" description="Helical" evidence="1">
    <location>
        <begin position="218"/>
        <end position="236"/>
    </location>
</feature>
<feature type="transmembrane region" description="Helical" evidence="1">
    <location>
        <begin position="36"/>
        <end position="60"/>
    </location>
</feature>
<dbReference type="GO" id="GO:0004175">
    <property type="term" value="F:endopeptidase activity"/>
    <property type="evidence" value="ECO:0007669"/>
    <property type="project" value="UniProtKB-ARBA"/>
</dbReference>
<evidence type="ECO:0000259" key="2">
    <source>
        <dbReference type="Pfam" id="PF02517"/>
    </source>
</evidence>
<dbReference type="Pfam" id="PF02517">
    <property type="entry name" value="Rce1-like"/>
    <property type="match status" value="1"/>
</dbReference>
<gene>
    <name evidence="4" type="ORF">NM222_00050</name>
    <name evidence="3" type="ORF">NW74_00125</name>
</gene>
<dbReference type="InterPro" id="IPR003675">
    <property type="entry name" value="Rce1/LyrA-like_dom"/>
</dbReference>
<feature type="transmembrane region" description="Helical" evidence="1">
    <location>
        <begin position="7"/>
        <end position="30"/>
    </location>
</feature>
<dbReference type="PANTHER" id="PTHR35797">
    <property type="entry name" value="PROTEASE-RELATED"/>
    <property type="match status" value="1"/>
</dbReference>
<name>A0A0B4S376_9FIRM</name>